<keyword evidence="1" id="KW-0325">Glycoprotein</keyword>
<dbReference type="InterPro" id="IPR050208">
    <property type="entry name" value="MHC_class-I_related"/>
</dbReference>
<sequence>MQWLYGCGIADDGTIRSYNHYSVDGTDFLHLNTNNLNWTAFNEKAEIFKNNWVIKGNEAQHMISYLKTKCIDRLKEYVSHLNTSQKTDAPTVSVFQKHSPSPEVVCYTTGFFPKVVTISWRTDGEDVHEDVELRETLPNQDGSFQKRSILNVPAEELQKHTYTCVIQHSSLEKELEQGSPTRQHNYAANNKDSVLIQQVEYQMEDRLVSSLL</sequence>
<reference evidence="3" key="1">
    <citation type="submission" date="2023-08" db="EMBL/GenBank/DDBJ databases">
        <title>Pelteobagrus vachellii genome.</title>
        <authorList>
            <person name="Liu H."/>
        </authorList>
    </citation>
    <scope>NUCLEOTIDE SEQUENCE</scope>
    <source>
        <strain evidence="3">PRFRI_2022a</strain>
        <tissue evidence="3">Muscle</tissue>
    </source>
</reference>
<dbReference type="GO" id="GO:0009897">
    <property type="term" value="C:external side of plasma membrane"/>
    <property type="evidence" value="ECO:0007669"/>
    <property type="project" value="TreeGrafter"/>
</dbReference>
<dbReference type="SUPFAM" id="SSF54452">
    <property type="entry name" value="MHC antigen-recognition domain"/>
    <property type="match status" value="1"/>
</dbReference>
<evidence type="ECO:0000313" key="3">
    <source>
        <dbReference type="EMBL" id="KAK2845882.1"/>
    </source>
</evidence>
<dbReference type="InterPro" id="IPR011161">
    <property type="entry name" value="MHC_I-like_Ag-recog"/>
</dbReference>
<dbReference type="SUPFAM" id="SSF48726">
    <property type="entry name" value="Immunoglobulin"/>
    <property type="match status" value="1"/>
</dbReference>
<dbReference type="InterPro" id="IPR013783">
    <property type="entry name" value="Ig-like_fold"/>
</dbReference>
<comment type="caution">
    <text evidence="3">The sequence shown here is derived from an EMBL/GenBank/DDBJ whole genome shotgun (WGS) entry which is preliminary data.</text>
</comment>
<proteinExistence type="predicted"/>
<dbReference type="Gene3D" id="3.30.500.10">
    <property type="entry name" value="MHC class I-like antigen recognition-like"/>
    <property type="match status" value="1"/>
</dbReference>
<dbReference type="InterPro" id="IPR037055">
    <property type="entry name" value="MHC_I-like_Ag-recog_sf"/>
</dbReference>
<dbReference type="PANTHER" id="PTHR16675:SF237">
    <property type="entry name" value="MHC CLASS I ANTIGEN TRANSCRIPT VARIANT 1-RELATED"/>
    <property type="match status" value="1"/>
</dbReference>
<dbReference type="PROSITE" id="PS50835">
    <property type="entry name" value="IG_LIKE"/>
    <property type="match status" value="1"/>
</dbReference>
<dbReference type="GO" id="GO:0006955">
    <property type="term" value="P:immune response"/>
    <property type="evidence" value="ECO:0007669"/>
    <property type="project" value="TreeGrafter"/>
</dbReference>
<feature type="domain" description="Ig-like" evidence="2">
    <location>
        <begin position="90"/>
        <end position="176"/>
    </location>
</feature>
<dbReference type="InterPro" id="IPR007110">
    <property type="entry name" value="Ig-like_dom"/>
</dbReference>
<dbReference type="Gene3D" id="2.60.40.10">
    <property type="entry name" value="Immunoglobulins"/>
    <property type="match status" value="1"/>
</dbReference>
<dbReference type="Pfam" id="PF00129">
    <property type="entry name" value="MHC_I"/>
    <property type="match status" value="1"/>
</dbReference>
<keyword evidence="4" id="KW-1185">Reference proteome</keyword>
<accession>A0AA88SQB1</accession>
<dbReference type="InterPro" id="IPR011162">
    <property type="entry name" value="MHC_I/II-like_Ag-recog"/>
</dbReference>
<name>A0AA88SQB1_TACVA</name>
<dbReference type="AlphaFoldDB" id="A0AA88SQB1"/>
<dbReference type="GO" id="GO:0005615">
    <property type="term" value="C:extracellular space"/>
    <property type="evidence" value="ECO:0007669"/>
    <property type="project" value="TreeGrafter"/>
</dbReference>
<evidence type="ECO:0000256" key="1">
    <source>
        <dbReference type="ARBA" id="ARBA00023180"/>
    </source>
</evidence>
<dbReference type="Pfam" id="PF07654">
    <property type="entry name" value="C1-set"/>
    <property type="match status" value="1"/>
</dbReference>
<dbReference type="InterPro" id="IPR036179">
    <property type="entry name" value="Ig-like_dom_sf"/>
</dbReference>
<organism evidence="3 4">
    <name type="scientific">Tachysurus vachellii</name>
    <name type="common">Darkbarbel catfish</name>
    <name type="synonym">Pelteobagrus vachellii</name>
    <dbReference type="NCBI Taxonomy" id="175792"/>
    <lineage>
        <taxon>Eukaryota</taxon>
        <taxon>Metazoa</taxon>
        <taxon>Chordata</taxon>
        <taxon>Craniata</taxon>
        <taxon>Vertebrata</taxon>
        <taxon>Euteleostomi</taxon>
        <taxon>Actinopterygii</taxon>
        <taxon>Neopterygii</taxon>
        <taxon>Teleostei</taxon>
        <taxon>Ostariophysi</taxon>
        <taxon>Siluriformes</taxon>
        <taxon>Bagridae</taxon>
        <taxon>Tachysurus</taxon>
    </lineage>
</organism>
<protein>
    <recommendedName>
        <fullName evidence="2">Ig-like domain-containing protein</fullName>
    </recommendedName>
</protein>
<dbReference type="SMART" id="SM00407">
    <property type="entry name" value="IGc1"/>
    <property type="match status" value="1"/>
</dbReference>
<dbReference type="Proteomes" id="UP001187315">
    <property type="component" value="Unassembled WGS sequence"/>
</dbReference>
<dbReference type="EMBL" id="JAVHJS010000010">
    <property type="protein sequence ID" value="KAK2845882.1"/>
    <property type="molecule type" value="Genomic_DNA"/>
</dbReference>
<dbReference type="InterPro" id="IPR003597">
    <property type="entry name" value="Ig_C1-set"/>
</dbReference>
<dbReference type="PANTHER" id="PTHR16675">
    <property type="entry name" value="MHC CLASS I-RELATED"/>
    <property type="match status" value="1"/>
</dbReference>
<evidence type="ECO:0000259" key="2">
    <source>
        <dbReference type="PROSITE" id="PS50835"/>
    </source>
</evidence>
<gene>
    <name evidence="3" type="ORF">Q7C36_010736</name>
</gene>
<dbReference type="CDD" id="cd07698">
    <property type="entry name" value="IgC1_MHC_I_alpha3"/>
    <property type="match status" value="1"/>
</dbReference>
<evidence type="ECO:0000313" key="4">
    <source>
        <dbReference type="Proteomes" id="UP001187315"/>
    </source>
</evidence>